<evidence type="ECO:0000313" key="2">
    <source>
        <dbReference type="EMBL" id="TFH79905.1"/>
    </source>
</evidence>
<name>A0A4Y8VFA9_9PSED</name>
<dbReference type="CDD" id="cd04301">
    <property type="entry name" value="NAT_SF"/>
    <property type="match status" value="1"/>
</dbReference>
<dbReference type="AlphaFoldDB" id="A0A4Y8VFA9"/>
<evidence type="ECO:0000259" key="1">
    <source>
        <dbReference type="PROSITE" id="PS51186"/>
    </source>
</evidence>
<sequence>MERIAKAPKDCSVTELKTFEKLVSNGGEVSLTGLRQRIQRAEKLLFIHDSECVAVGAIKNPNAGYKAGVFEKSNAPEQSKYQYELGWLYVSSAARGKGYGRVLMEAIKESLAGKACFATTREDNAPMQHLFNQFGFSKSGRPYKSENGDYSLVLYVKP</sequence>
<dbReference type="OrthoDB" id="9775804at2"/>
<reference evidence="2 3" key="1">
    <citation type="submission" date="2019-03" db="EMBL/GenBank/DDBJ databases">
        <title>Draft genome sequence of humic substances-degrading Pseudomonas kribbensis CHA-19 from forest soil.</title>
        <authorList>
            <person name="Kim D."/>
        </authorList>
    </citation>
    <scope>NUCLEOTIDE SEQUENCE [LARGE SCALE GENOMIC DNA]</scope>
    <source>
        <strain evidence="2 3">CHA-19</strain>
    </source>
</reference>
<dbReference type="InterPro" id="IPR016181">
    <property type="entry name" value="Acyl_CoA_acyltransferase"/>
</dbReference>
<evidence type="ECO:0000313" key="3">
    <source>
        <dbReference type="Proteomes" id="UP000297555"/>
    </source>
</evidence>
<feature type="domain" description="N-acetyltransferase" evidence="1">
    <location>
        <begin position="1"/>
        <end position="157"/>
    </location>
</feature>
<dbReference type="InterPro" id="IPR000182">
    <property type="entry name" value="GNAT_dom"/>
</dbReference>
<dbReference type="SUPFAM" id="SSF55729">
    <property type="entry name" value="Acyl-CoA N-acyltransferases (Nat)"/>
    <property type="match status" value="1"/>
</dbReference>
<proteinExistence type="predicted"/>
<dbReference type="RefSeq" id="WP_134826904.1">
    <property type="nucleotide sequence ID" value="NZ_SPDQ01000015.1"/>
</dbReference>
<comment type="caution">
    <text evidence="2">The sequence shown here is derived from an EMBL/GenBank/DDBJ whole genome shotgun (WGS) entry which is preliminary data.</text>
</comment>
<gene>
    <name evidence="2" type="ORF">E4J90_14615</name>
</gene>
<dbReference type="Gene3D" id="3.40.630.30">
    <property type="match status" value="1"/>
</dbReference>
<accession>A0A4Y8VFA9</accession>
<protein>
    <submittedName>
        <fullName evidence="2">GNAT family N-acetyltransferase</fullName>
    </submittedName>
</protein>
<keyword evidence="2" id="KW-0808">Transferase</keyword>
<dbReference type="Proteomes" id="UP000297555">
    <property type="component" value="Unassembled WGS sequence"/>
</dbReference>
<dbReference type="GO" id="GO:0016747">
    <property type="term" value="F:acyltransferase activity, transferring groups other than amino-acyl groups"/>
    <property type="evidence" value="ECO:0007669"/>
    <property type="project" value="InterPro"/>
</dbReference>
<organism evidence="2 3">
    <name type="scientific">Pseudomonas kribbensis</name>
    <dbReference type="NCBI Taxonomy" id="1628086"/>
    <lineage>
        <taxon>Bacteria</taxon>
        <taxon>Pseudomonadati</taxon>
        <taxon>Pseudomonadota</taxon>
        <taxon>Gammaproteobacteria</taxon>
        <taxon>Pseudomonadales</taxon>
        <taxon>Pseudomonadaceae</taxon>
        <taxon>Pseudomonas</taxon>
    </lineage>
</organism>
<dbReference type="EMBL" id="SPDQ01000015">
    <property type="protein sequence ID" value="TFH79905.1"/>
    <property type="molecule type" value="Genomic_DNA"/>
</dbReference>
<dbReference type="PROSITE" id="PS51186">
    <property type="entry name" value="GNAT"/>
    <property type="match status" value="1"/>
</dbReference>
<dbReference type="Pfam" id="PF00583">
    <property type="entry name" value="Acetyltransf_1"/>
    <property type="match status" value="1"/>
</dbReference>